<proteinExistence type="predicted"/>
<dbReference type="PANTHER" id="PTHR31307">
    <property type="entry name" value="TRIHELIX TRANSCRIPTION FACTOR ASIL2"/>
    <property type="match status" value="1"/>
</dbReference>
<feature type="compositionally biased region" description="Basic residues" evidence="1">
    <location>
        <begin position="289"/>
        <end position="299"/>
    </location>
</feature>
<dbReference type="OrthoDB" id="1900300at2759"/>
<dbReference type="EMBL" id="CM035407">
    <property type="protein sequence ID" value="KAH7444298.1"/>
    <property type="molecule type" value="Genomic_DNA"/>
</dbReference>
<dbReference type="AlphaFoldDB" id="A0A8T2VB35"/>
<dbReference type="Gene3D" id="1.10.10.60">
    <property type="entry name" value="Homeodomain-like"/>
    <property type="match status" value="1"/>
</dbReference>
<evidence type="ECO:0000256" key="1">
    <source>
        <dbReference type="SAM" id="MobiDB-lite"/>
    </source>
</evidence>
<dbReference type="PANTHER" id="PTHR31307:SF63">
    <property type="entry name" value="MYB_SANT-LIKE DNA-BINDING DOMAIN-CONTAINING PROTEIN"/>
    <property type="match status" value="1"/>
</dbReference>
<evidence type="ECO:0000259" key="2">
    <source>
        <dbReference type="Pfam" id="PF13837"/>
    </source>
</evidence>
<organism evidence="3 4">
    <name type="scientific">Ceratopteris richardii</name>
    <name type="common">Triangle waterfern</name>
    <dbReference type="NCBI Taxonomy" id="49495"/>
    <lineage>
        <taxon>Eukaryota</taxon>
        <taxon>Viridiplantae</taxon>
        <taxon>Streptophyta</taxon>
        <taxon>Embryophyta</taxon>
        <taxon>Tracheophyta</taxon>
        <taxon>Polypodiopsida</taxon>
        <taxon>Polypodiidae</taxon>
        <taxon>Polypodiales</taxon>
        <taxon>Pteridineae</taxon>
        <taxon>Pteridaceae</taxon>
        <taxon>Parkerioideae</taxon>
        <taxon>Ceratopteris</taxon>
    </lineage>
</organism>
<feature type="region of interest" description="Disordered" evidence="1">
    <location>
        <begin position="288"/>
        <end position="311"/>
    </location>
</feature>
<dbReference type="InterPro" id="IPR044823">
    <property type="entry name" value="ASIL1/2-like"/>
</dbReference>
<feature type="region of interest" description="Disordered" evidence="1">
    <location>
        <begin position="154"/>
        <end position="251"/>
    </location>
</feature>
<dbReference type="Pfam" id="PF13837">
    <property type="entry name" value="Myb_DNA-bind_4"/>
    <property type="match status" value="1"/>
</dbReference>
<sequence length="311" mass="35400">MDSIKEPAPLQLLPTCSEEDNKRAPKNTVSSEWPHKAVSVLLDIYVQKFFAGRGCLRSKDWEEVMNKVNTECEGLKTLRNAKQCRDKVDSLKRRYKAEKRKAVNGEEVTWPFFDKLDDMMGSALRQTRGFKPMDRLQKASLFIGHEMKDFCDDDHEKQGFSGSPEGCEGRRNQLPFYMGLPENGKAKADDKYPSSEEGSDIDPFQRPSKFHKPTAAHHSPDISSGHGKRPQPPWPGASSKNRARPREIESDSSVQALADAITGFSEVYARVELAKLEIMTTMKLEFAKLARRRRRRHRRESSSRSSSTNHT</sequence>
<reference evidence="3" key="1">
    <citation type="submission" date="2021-08" db="EMBL/GenBank/DDBJ databases">
        <title>WGS assembly of Ceratopteris richardii.</title>
        <authorList>
            <person name="Marchant D.B."/>
            <person name="Chen G."/>
            <person name="Jenkins J."/>
            <person name="Shu S."/>
            <person name="Leebens-Mack J."/>
            <person name="Grimwood J."/>
            <person name="Schmutz J."/>
            <person name="Soltis P."/>
            <person name="Soltis D."/>
            <person name="Chen Z.-H."/>
        </authorList>
    </citation>
    <scope>NUCLEOTIDE SEQUENCE</scope>
    <source>
        <strain evidence="3">Whitten #5841</strain>
        <tissue evidence="3">Leaf</tissue>
    </source>
</reference>
<dbReference type="InterPro" id="IPR044822">
    <property type="entry name" value="Myb_DNA-bind_4"/>
</dbReference>
<evidence type="ECO:0000313" key="4">
    <source>
        <dbReference type="Proteomes" id="UP000825935"/>
    </source>
</evidence>
<dbReference type="OMA" id="NKVNTEC"/>
<accession>A0A8T2VB35</accession>
<gene>
    <name evidence="3" type="ORF">KP509_02G072600</name>
</gene>
<name>A0A8T2VB35_CERRI</name>
<protein>
    <recommendedName>
        <fullName evidence="2">Myb/SANT-like DNA-binding domain-containing protein</fullName>
    </recommendedName>
</protein>
<feature type="compositionally biased region" description="Basic and acidic residues" evidence="1">
    <location>
        <begin position="184"/>
        <end position="194"/>
    </location>
</feature>
<feature type="domain" description="Myb/SANT-like DNA-binding" evidence="2">
    <location>
        <begin position="31"/>
        <end position="119"/>
    </location>
</feature>
<comment type="caution">
    <text evidence="3">The sequence shown here is derived from an EMBL/GenBank/DDBJ whole genome shotgun (WGS) entry which is preliminary data.</text>
</comment>
<dbReference type="Proteomes" id="UP000825935">
    <property type="component" value="Chromosome 2"/>
</dbReference>
<keyword evidence="4" id="KW-1185">Reference proteome</keyword>
<feature type="region of interest" description="Disordered" evidence="1">
    <location>
        <begin position="1"/>
        <end position="30"/>
    </location>
</feature>
<evidence type="ECO:0000313" key="3">
    <source>
        <dbReference type="EMBL" id="KAH7444298.1"/>
    </source>
</evidence>